<dbReference type="SUPFAM" id="SSF111304">
    <property type="entry name" value="Recombination protein RecR"/>
    <property type="match status" value="1"/>
</dbReference>
<comment type="caution">
    <text evidence="7">Lacks conserved residue(s) required for the propagation of feature annotation.</text>
</comment>
<dbReference type="PANTHER" id="PTHR30446:SF0">
    <property type="entry name" value="RECOMBINATION PROTEIN RECR"/>
    <property type="match status" value="1"/>
</dbReference>
<dbReference type="HAMAP" id="MF_00017">
    <property type="entry name" value="RecR"/>
    <property type="match status" value="1"/>
</dbReference>
<dbReference type="Pfam" id="PF21176">
    <property type="entry name" value="RecR_HhH"/>
    <property type="match status" value="1"/>
</dbReference>
<dbReference type="PROSITE" id="PS50880">
    <property type="entry name" value="TOPRIM"/>
    <property type="match status" value="1"/>
</dbReference>
<dbReference type="EMBL" id="PCTL01000027">
    <property type="protein sequence ID" value="PIP73184.1"/>
    <property type="molecule type" value="Genomic_DNA"/>
</dbReference>
<keyword evidence="6 7" id="KW-0234">DNA repair</keyword>
<name>A0A2H0CTF5_9BACT</name>
<keyword evidence="1 7" id="KW-0479">Metal-binding</keyword>
<dbReference type="SMART" id="SM00493">
    <property type="entry name" value="TOPRIM"/>
    <property type="match status" value="1"/>
</dbReference>
<protein>
    <recommendedName>
        <fullName evidence="7">Recombination protein RecR</fullName>
    </recommendedName>
</protein>
<keyword evidence="4 7" id="KW-0862">Zinc</keyword>
<evidence type="ECO:0000256" key="5">
    <source>
        <dbReference type="ARBA" id="ARBA00023172"/>
    </source>
</evidence>
<comment type="similarity">
    <text evidence="7">Belongs to the RecR family.</text>
</comment>
<reference evidence="9 10" key="1">
    <citation type="submission" date="2017-09" db="EMBL/GenBank/DDBJ databases">
        <title>Depth-based differentiation of microbial function through sediment-hosted aquifers and enrichment of novel symbionts in the deep terrestrial subsurface.</title>
        <authorList>
            <person name="Probst A.J."/>
            <person name="Ladd B."/>
            <person name="Jarett J.K."/>
            <person name="Geller-Mcgrath D.E."/>
            <person name="Sieber C.M."/>
            <person name="Emerson J.B."/>
            <person name="Anantharaman K."/>
            <person name="Thomas B.C."/>
            <person name="Malmstrom R."/>
            <person name="Stieglmeier M."/>
            <person name="Klingl A."/>
            <person name="Woyke T."/>
            <person name="Ryan C.M."/>
            <person name="Banfield J.F."/>
        </authorList>
    </citation>
    <scope>NUCLEOTIDE SEQUENCE [LARGE SCALE GENOMIC DNA]</scope>
    <source>
        <strain evidence="9">CG22_combo_CG10-13_8_21_14_all_47_15</strain>
    </source>
</reference>
<feature type="domain" description="Toprim" evidence="8">
    <location>
        <begin position="81"/>
        <end position="184"/>
    </location>
</feature>
<gene>
    <name evidence="7" type="primary">recR</name>
    <name evidence="9" type="ORF">COW88_02765</name>
</gene>
<evidence type="ECO:0000256" key="3">
    <source>
        <dbReference type="ARBA" id="ARBA00022771"/>
    </source>
</evidence>
<evidence type="ECO:0000313" key="9">
    <source>
        <dbReference type="EMBL" id="PIP73184.1"/>
    </source>
</evidence>
<comment type="caution">
    <text evidence="9">The sequence shown here is derived from an EMBL/GenBank/DDBJ whole genome shotgun (WGS) entry which is preliminary data.</text>
</comment>
<dbReference type="Proteomes" id="UP000230638">
    <property type="component" value="Unassembled WGS sequence"/>
</dbReference>
<evidence type="ECO:0000256" key="4">
    <source>
        <dbReference type="ARBA" id="ARBA00022833"/>
    </source>
</evidence>
<dbReference type="InterPro" id="IPR006171">
    <property type="entry name" value="TOPRIM_dom"/>
</dbReference>
<keyword evidence="2 7" id="KW-0227">DNA damage</keyword>
<dbReference type="Gene3D" id="1.10.8.420">
    <property type="entry name" value="RecR Domain 1"/>
    <property type="match status" value="1"/>
</dbReference>
<dbReference type="GO" id="GO:0003677">
    <property type="term" value="F:DNA binding"/>
    <property type="evidence" value="ECO:0007669"/>
    <property type="project" value="UniProtKB-UniRule"/>
</dbReference>
<evidence type="ECO:0000313" key="10">
    <source>
        <dbReference type="Proteomes" id="UP000230638"/>
    </source>
</evidence>
<evidence type="ECO:0000256" key="2">
    <source>
        <dbReference type="ARBA" id="ARBA00022763"/>
    </source>
</evidence>
<evidence type="ECO:0000256" key="6">
    <source>
        <dbReference type="ARBA" id="ARBA00023204"/>
    </source>
</evidence>
<proteinExistence type="inferred from homology"/>
<keyword evidence="3 7" id="KW-0863">Zinc-finger</keyword>
<evidence type="ECO:0000259" key="8">
    <source>
        <dbReference type="PROSITE" id="PS50880"/>
    </source>
</evidence>
<sequence>MNSLEKLAGMFMKFPGIGPRQARRFVYFLLGENKTFRDELSRALSSLSDSIAQCASCRRFFPRPKTGTFCDICDSPHTDHRTLLIVEKDADFEAIKKTGSYNGRYFILGGNIPILEENPSQKIRARELFDEAQRQATEGTLKEIIIATSANPEGDNTLAYLKKIIEPLATHYSLSLSALGRGLSTGTELEYSDTDTFKHAFENRRG</sequence>
<dbReference type="GO" id="GO:0008270">
    <property type="term" value="F:zinc ion binding"/>
    <property type="evidence" value="ECO:0007669"/>
    <property type="project" value="UniProtKB-KW"/>
</dbReference>
<dbReference type="InterPro" id="IPR023627">
    <property type="entry name" value="Rcmb_RecR"/>
</dbReference>
<dbReference type="PANTHER" id="PTHR30446">
    <property type="entry name" value="RECOMBINATION PROTEIN RECR"/>
    <property type="match status" value="1"/>
</dbReference>
<organism evidence="9 10">
    <name type="scientific">Candidatus Lloydbacteria bacterium CG22_combo_CG10-13_8_21_14_all_47_15</name>
    <dbReference type="NCBI Taxonomy" id="1974635"/>
    <lineage>
        <taxon>Bacteria</taxon>
        <taxon>Candidatus Lloydiibacteriota</taxon>
    </lineage>
</organism>
<evidence type="ECO:0000256" key="1">
    <source>
        <dbReference type="ARBA" id="ARBA00022723"/>
    </source>
</evidence>
<evidence type="ECO:0000256" key="7">
    <source>
        <dbReference type="HAMAP-Rule" id="MF_00017"/>
    </source>
</evidence>
<dbReference type="InterPro" id="IPR000093">
    <property type="entry name" value="DNA_Rcmb_RecR"/>
</dbReference>
<comment type="function">
    <text evidence="7">May play a role in DNA repair. It seems to be involved in an RecBC-independent recombinational process of DNA repair. It may act with RecF and RecO.</text>
</comment>
<accession>A0A2H0CTF5</accession>
<dbReference type="AlphaFoldDB" id="A0A2H0CTF5"/>
<keyword evidence="5 7" id="KW-0233">DNA recombination</keyword>
<dbReference type="Pfam" id="PF13662">
    <property type="entry name" value="Toprim_4"/>
    <property type="match status" value="1"/>
</dbReference>
<dbReference type="GO" id="GO:0006281">
    <property type="term" value="P:DNA repair"/>
    <property type="evidence" value="ECO:0007669"/>
    <property type="project" value="UniProtKB-UniRule"/>
</dbReference>
<dbReference type="GO" id="GO:0006310">
    <property type="term" value="P:DNA recombination"/>
    <property type="evidence" value="ECO:0007669"/>
    <property type="project" value="UniProtKB-UniRule"/>
</dbReference>
<dbReference type="Gene3D" id="3.40.1360.10">
    <property type="match status" value="1"/>
</dbReference>